<feature type="non-terminal residue" evidence="1">
    <location>
        <position position="116"/>
    </location>
</feature>
<sequence length="116" mass="13259">ISYIYFCLRYSHMNSVSTPSIPSSFKDINSEWIISMCKETLYPPQKQEGFLSPSPKIEVDIKPWADGSQGALSDILLVFVHASIPIGRSQSRAHHLFVKVIPQSMRKLILKHRLFE</sequence>
<dbReference type="OrthoDB" id="8250698at2759"/>
<dbReference type="AlphaFoldDB" id="A0A0K2VBK6"/>
<dbReference type="EMBL" id="HACA01030211">
    <property type="protein sequence ID" value="CDW47572.1"/>
    <property type="molecule type" value="Transcribed_RNA"/>
</dbReference>
<reference evidence="1" key="1">
    <citation type="submission" date="2014-05" db="EMBL/GenBank/DDBJ databases">
        <authorList>
            <person name="Chronopoulou M."/>
        </authorList>
    </citation>
    <scope>NUCLEOTIDE SEQUENCE</scope>
    <source>
        <tissue evidence="1">Whole organism</tissue>
    </source>
</reference>
<feature type="non-terminal residue" evidence="1">
    <location>
        <position position="1"/>
    </location>
</feature>
<organism evidence="1">
    <name type="scientific">Lepeophtheirus salmonis</name>
    <name type="common">Salmon louse</name>
    <name type="synonym">Caligus salmonis</name>
    <dbReference type="NCBI Taxonomy" id="72036"/>
    <lineage>
        <taxon>Eukaryota</taxon>
        <taxon>Metazoa</taxon>
        <taxon>Ecdysozoa</taxon>
        <taxon>Arthropoda</taxon>
        <taxon>Crustacea</taxon>
        <taxon>Multicrustacea</taxon>
        <taxon>Hexanauplia</taxon>
        <taxon>Copepoda</taxon>
        <taxon>Siphonostomatoida</taxon>
        <taxon>Caligidae</taxon>
        <taxon>Lepeophtheirus</taxon>
    </lineage>
</organism>
<name>A0A0K2VBK6_LEPSM</name>
<protein>
    <submittedName>
        <fullName evidence="1">Uncharacterized protein</fullName>
    </submittedName>
</protein>
<proteinExistence type="predicted"/>
<evidence type="ECO:0000313" key="1">
    <source>
        <dbReference type="EMBL" id="CDW47572.1"/>
    </source>
</evidence>
<accession>A0A0K2VBK6</accession>